<dbReference type="Proteomes" id="UP000002588">
    <property type="component" value="Chromosome"/>
</dbReference>
<dbReference type="HOGENOM" id="CLU_047930_0_1_4"/>
<protein>
    <submittedName>
        <fullName evidence="5">AraC-family transcriptional regulator</fullName>
    </submittedName>
</protein>
<dbReference type="OrthoDB" id="185346at2"/>
<evidence type="ECO:0000313" key="6">
    <source>
        <dbReference type="Proteomes" id="UP000002588"/>
    </source>
</evidence>
<keyword evidence="1" id="KW-0805">Transcription regulation</keyword>
<keyword evidence="6" id="KW-1185">Reference proteome</keyword>
<dbReference type="InterPro" id="IPR050204">
    <property type="entry name" value="AraC_XylS_family_regulators"/>
</dbReference>
<feature type="domain" description="HTH araC/xylS-type" evidence="4">
    <location>
        <begin position="226"/>
        <end position="326"/>
    </location>
</feature>
<dbReference type="SUPFAM" id="SSF46689">
    <property type="entry name" value="Homeodomain-like"/>
    <property type="match status" value="1"/>
</dbReference>
<dbReference type="EMBL" id="AM406670">
    <property type="protein sequence ID" value="CAL94581.1"/>
    <property type="molecule type" value="Genomic_DNA"/>
</dbReference>
<evidence type="ECO:0000256" key="2">
    <source>
        <dbReference type="ARBA" id="ARBA00023125"/>
    </source>
</evidence>
<keyword evidence="3" id="KW-0804">Transcription</keyword>
<dbReference type="InterPro" id="IPR018060">
    <property type="entry name" value="HTH_AraC"/>
</dbReference>
<reference evidence="5 6" key="1">
    <citation type="journal article" date="2006" name="Nat. Biotechnol.">
        <title>Complete genome of the mutualistic, N2-fixing grass endophyte Azoarcus sp. strain BH72.</title>
        <authorList>
            <person name="Krause A."/>
            <person name="Ramakumar A."/>
            <person name="Bartels D."/>
            <person name="Battistoni F."/>
            <person name="Bekel T."/>
            <person name="Boch J."/>
            <person name="Boehm M."/>
            <person name="Friedrich F."/>
            <person name="Hurek T."/>
            <person name="Krause L."/>
            <person name="Linke B."/>
            <person name="McHardy A.C."/>
            <person name="Sarkar A."/>
            <person name="Schneiker S."/>
            <person name="Syed A.A."/>
            <person name="Thauer R."/>
            <person name="Vorhoelter F.-J."/>
            <person name="Weidner S."/>
            <person name="Puehler A."/>
            <person name="Reinhold-Hurek B."/>
            <person name="Kaiser O."/>
            <person name="Goesmann A."/>
        </authorList>
    </citation>
    <scope>NUCLEOTIDE SEQUENCE [LARGE SCALE GENOMIC DNA]</scope>
    <source>
        <strain evidence="5 6">BH72</strain>
    </source>
</reference>
<name>A1K6X6_AZOSB</name>
<gene>
    <name evidence="5" type="ordered locus">azo1964</name>
</gene>
<dbReference type="Pfam" id="PF14525">
    <property type="entry name" value="AraC_binding_2"/>
    <property type="match status" value="1"/>
</dbReference>
<accession>A1K6X6</accession>
<dbReference type="PROSITE" id="PS01124">
    <property type="entry name" value="HTH_ARAC_FAMILY_2"/>
    <property type="match status" value="1"/>
</dbReference>
<dbReference type="PANTHER" id="PTHR46796:SF12">
    <property type="entry name" value="HTH-TYPE DNA-BINDING TRANSCRIPTIONAL ACTIVATOR EUTR"/>
    <property type="match status" value="1"/>
</dbReference>
<dbReference type="GO" id="GO:0043565">
    <property type="term" value="F:sequence-specific DNA binding"/>
    <property type="evidence" value="ECO:0007669"/>
    <property type="project" value="InterPro"/>
</dbReference>
<dbReference type="KEGG" id="azo:azo1964"/>
<sequence>MDKGMQLSGPAPATYCSRDVDETRRIVAGIYCDHRLEQLRGSECLDYHHVHQRVGAVSFSQMRYGADVMVAPGSLQSFFLIQVPLSGRDRMRIDGAELDSDPRHATVHAPHSGLTMNWSGDCTKFVVRIERDALERHASALAGRDVSRTIAFCNRVDLQDPMARSWVSTAQHLFGELRSNPALADQPLVSNHIEQLLLTTALNWLPGSFANATSGGARLVLPRHVRRAEELMRGCPEQPITMESLAAHVGVSARTLYDGFRNFLGVSPMRYLRDLRMERARADLLDPAQPASVTTIATHWGFFQLGRFAADYRRRYGEHPRETMARRA</sequence>
<dbReference type="InterPro" id="IPR009057">
    <property type="entry name" value="Homeodomain-like_sf"/>
</dbReference>
<dbReference type="STRING" id="62928.azo1964"/>
<keyword evidence="2" id="KW-0238">DNA-binding</keyword>
<evidence type="ECO:0000256" key="3">
    <source>
        <dbReference type="ARBA" id="ARBA00023163"/>
    </source>
</evidence>
<evidence type="ECO:0000259" key="4">
    <source>
        <dbReference type="PROSITE" id="PS01124"/>
    </source>
</evidence>
<dbReference type="GO" id="GO:0003700">
    <property type="term" value="F:DNA-binding transcription factor activity"/>
    <property type="evidence" value="ECO:0007669"/>
    <property type="project" value="InterPro"/>
</dbReference>
<dbReference type="RefSeq" id="WP_011765697.1">
    <property type="nucleotide sequence ID" value="NC_008702.1"/>
</dbReference>
<dbReference type="AlphaFoldDB" id="A1K6X6"/>
<dbReference type="SMART" id="SM00342">
    <property type="entry name" value="HTH_ARAC"/>
    <property type="match status" value="1"/>
</dbReference>
<dbReference type="Gene3D" id="1.10.10.60">
    <property type="entry name" value="Homeodomain-like"/>
    <property type="match status" value="1"/>
</dbReference>
<proteinExistence type="predicted"/>
<dbReference type="KEGG" id="aoa:dqs_2119"/>
<evidence type="ECO:0000313" key="5">
    <source>
        <dbReference type="EMBL" id="CAL94581.1"/>
    </source>
</evidence>
<dbReference type="InterPro" id="IPR035418">
    <property type="entry name" value="AraC-bd_2"/>
</dbReference>
<dbReference type="eggNOG" id="COG2207">
    <property type="taxonomic scope" value="Bacteria"/>
</dbReference>
<evidence type="ECO:0000256" key="1">
    <source>
        <dbReference type="ARBA" id="ARBA00023015"/>
    </source>
</evidence>
<organism evidence="5 6">
    <name type="scientific">Azoarcus sp. (strain BH72)</name>
    <dbReference type="NCBI Taxonomy" id="418699"/>
    <lineage>
        <taxon>Bacteria</taxon>
        <taxon>Pseudomonadati</taxon>
        <taxon>Pseudomonadota</taxon>
        <taxon>Betaproteobacteria</taxon>
        <taxon>Rhodocyclales</taxon>
        <taxon>Zoogloeaceae</taxon>
        <taxon>Azoarcus</taxon>
    </lineage>
</organism>
<dbReference type="PANTHER" id="PTHR46796">
    <property type="entry name" value="HTH-TYPE TRANSCRIPTIONAL ACTIVATOR RHAS-RELATED"/>
    <property type="match status" value="1"/>
</dbReference>
<dbReference type="Pfam" id="PF12833">
    <property type="entry name" value="HTH_18"/>
    <property type="match status" value="1"/>
</dbReference>